<sequence>MILPVLLALTAIAFVVYVIKHPPTNCSTNSNSICEDYSDKIVSKLRLDLIHTMVKGYRNNQLQSILRDIGDDAHSIWFDLETLKKFIYHIEHHTEKSKKLLSKEDQMRIGKLGVRIYYSCYPSEISNGLYPDLNVLPTNYNKRHTLIMLPTMLRDNIHMDFNPIDEKSFTLSKEKLKTYFASNSGSSIPALGIFESSSNNRSTISQNHGGLIPPADGSGEAI</sequence>
<dbReference type="OrthoDB" id="1355945at2"/>
<comment type="caution">
    <text evidence="1">The sequence shown here is derived from an EMBL/GenBank/DDBJ whole genome shotgun (WGS) entry which is preliminary data.</text>
</comment>
<accession>A0A554VJE6</accession>
<evidence type="ECO:0000313" key="1">
    <source>
        <dbReference type="EMBL" id="TSE07989.1"/>
    </source>
</evidence>
<protein>
    <submittedName>
        <fullName evidence="1">Uncharacterized protein</fullName>
    </submittedName>
</protein>
<dbReference type="AlphaFoldDB" id="A0A554VJE6"/>
<proteinExistence type="predicted"/>
<gene>
    <name evidence="1" type="ORF">FOF46_13895</name>
</gene>
<name>A0A554VJE6_9FLAO</name>
<dbReference type="EMBL" id="VLNR01000027">
    <property type="protein sequence ID" value="TSE07989.1"/>
    <property type="molecule type" value="Genomic_DNA"/>
</dbReference>
<evidence type="ECO:0000313" key="2">
    <source>
        <dbReference type="Proteomes" id="UP000318833"/>
    </source>
</evidence>
<dbReference type="Proteomes" id="UP000318833">
    <property type="component" value="Unassembled WGS sequence"/>
</dbReference>
<reference evidence="1 2" key="1">
    <citation type="submission" date="2019-07" db="EMBL/GenBank/DDBJ databases">
        <title>The draft genome sequence of Aquimarina algiphila M91.</title>
        <authorList>
            <person name="Meng X."/>
        </authorList>
    </citation>
    <scope>NUCLEOTIDE SEQUENCE [LARGE SCALE GENOMIC DNA]</scope>
    <source>
        <strain evidence="1 2">M91</strain>
    </source>
</reference>
<organism evidence="1 2">
    <name type="scientific">Aquimarina algiphila</name>
    <dbReference type="NCBI Taxonomy" id="2047982"/>
    <lineage>
        <taxon>Bacteria</taxon>
        <taxon>Pseudomonadati</taxon>
        <taxon>Bacteroidota</taxon>
        <taxon>Flavobacteriia</taxon>
        <taxon>Flavobacteriales</taxon>
        <taxon>Flavobacteriaceae</taxon>
        <taxon>Aquimarina</taxon>
    </lineage>
</organism>
<keyword evidence="2" id="KW-1185">Reference proteome</keyword>
<dbReference type="RefSeq" id="WP_143916849.1">
    <property type="nucleotide sequence ID" value="NZ_CANMXV010000020.1"/>
</dbReference>